<feature type="transmembrane region" description="Helical" evidence="2">
    <location>
        <begin position="12"/>
        <end position="34"/>
    </location>
</feature>
<keyword evidence="2" id="KW-1133">Transmembrane helix</keyword>
<dbReference type="STRING" id="909613.UO65_4260"/>
<evidence type="ECO:0000313" key="4">
    <source>
        <dbReference type="Proteomes" id="UP000019277"/>
    </source>
</evidence>
<proteinExistence type="predicted"/>
<protein>
    <submittedName>
        <fullName evidence="3">Putative membrane protein</fullName>
    </submittedName>
</protein>
<gene>
    <name evidence="3" type="ORF">UO65_4260</name>
</gene>
<feature type="transmembrane region" description="Helical" evidence="2">
    <location>
        <begin position="49"/>
        <end position="68"/>
    </location>
</feature>
<keyword evidence="2" id="KW-0472">Membrane</keyword>
<evidence type="ECO:0000313" key="3">
    <source>
        <dbReference type="EMBL" id="EWC60447.1"/>
    </source>
</evidence>
<dbReference type="AlphaFoldDB" id="W7IUL0"/>
<evidence type="ECO:0000256" key="2">
    <source>
        <dbReference type="SAM" id="Phobius"/>
    </source>
</evidence>
<dbReference type="eggNOG" id="ENOG503304C">
    <property type="taxonomic scope" value="Bacteria"/>
</dbReference>
<dbReference type="Proteomes" id="UP000019277">
    <property type="component" value="Unassembled WGS sequence"/>
</dbReference>
<comment type="caution">
    <text evidence="3">The sequence shown here is derived from an EMBL/GenBank/DDBJ whole genome shotgun (WGS) entry which is preliminary data.</text>
</comment>
<feature type="region of interest" description="Disordered" evidence="1">
    <location>
        <begin position="77"/>
        <end position="100"/>
    </location>
</feature>
<sequence>MAEKKAKAGLFDLRGILALLFGVYGVVLTVMGLVSTSQADLDKAAGVNINLWMGVFMLVVALAFLAWARLRPLAVPETTGETATGSTAGSTAATEGGRGN</sequence>
<dbReference type="EMBL" id="AYXG01000159">
    <property type="protein sequence ID" value="EWC60447.1"/>
    <property type="molecule type" value="Genomic_DNA"/>
</dbReference>
<keyword evidence="4" id="KW-1185">Reference proteome</keyword>
<dbReference type="OrthoDB" id="5196985at2"/>
<reference evidence="3 4" key="1">
    <citation type="journal article" date="2014" name="Genome Announc.">
        <title>Draft Genome Sequence of the Antitrypanosomally Active Sponge-Associated Bacterium Actinokineospora sp. Strain EG49.</title>
        <authorList>
            <person name="Harjes J."/>
            <person name="Ryu T."/>
            <person name="Abdelmohsen U.R."/>
            <person name="Moitinho-Silva L."/>
            <person name="Horn H."/>
            <person name="Ravasi T."/>
            <person name="Hentschel U."/>
        </authorList>
    </citation>
    <scope>NUCLEOTIDE SEQUENCE [LARGE SCALE GENOMIC DNA]</scope>
    <source>
        <strain evidence="3 4">EG49</strain>
    </source>
</reference>
<name>W7IUL0_9PSEU</name>
<accession>W7IUL0</accession>
<organism evidence="3 4">
    <name type="scientific">Actinokineospora spheciospongiae</name>
    <dbReference type="NCBI Taxonomy" id="909613"/>
    <lineage>
        <taxon>Bacteria</taxon>
        <taxon>Bacillati</taxon>
        <taxon>Actinomycetota</taxon>
        <taxon>Actinomycetes</taxon>
        <taxon>Pseudonocardiales</taxon>
        <taxon>Pseudonocardiaceae</taxon>
        <taxon>Actinokineospora</taxon>
    </lineage>
</organism>
<evidence type="ECO:0000256" key="1">
    <source>
        <dbReference type="SAM" id="MobiDB-lite"/>
    </source>
</evidence>
<keyword evidence="2" id="KW-0812">Transmembrane</keyword>